<dbReference type="GO" id="GO:0051536">
    <property type="term" value="F:iron-sulfur cluster binding"/>
    <property type="evidence" value="ECO:0007669"/>
    <property type="project" value="UniProtKB-KW"/>
</dbReference>
<dbReference type="GO" id="GO:0046872">
    <property type="term" value="F:metal ion binding"/>
    <property type="evidence" value="ECO:0007669"/>
    <property type="project" value="UniProtKB-KW"/>
</dbReference>
<proteinExistence type="predicted"/>
<evidence type="ECO:0000256" key="2">
    <source>
        <dbReference type="ARBA" id="ARBA00022505"/>
    </source>
</evidence>
<protein>
    <recommendedName>
        <fullName evidence="7">Molybdopterin dinucleotide-binding domain-containing protein</fullName>
    </recommendedName>
</protein>
<keyword evidence="2" id="KW-0500">Molybdenum</keyword>
<dbReference type="InterPro" id="IPR050612">
    <property type="entry name" value="Prok_Mopterin_Oxidored"/>
</dbReference>
<sequence>VENKYSSPNIYSKYPLSLVSSHAHNKMNSQFSDLSILKEESFVWINPCDAATRGINENDKVKIYNERGSLILKATLTEKVTSGIVHTYFGWWGGVHQANINKLIGDYVSDIGYGTAFQNCLVEIQKVK</sequence>
<dbReference type="AlphaFoldDB" id="X0TJS6"/>
<feature type="non-terminal residue" evidence="8">
    <location>
        <position position="1"/>
    </location>
</feature>
<dbReference type="InterPro" id="IPR009010">
    <property type="entry name" value="Asp_de-COase-like_dom_sf"/>
</dbReference>
<evidence type="ECO:0000256" key="1">
    <source>
        <dbReference type="ARBA" id="ARBA00001942"/>
    </source>
</evidence>
<gene>
    <name evidence="8" type="ORF">S01H1_19379</name>
</gene>
<dbReference type="InterPro" id="IPR006655">
    <property type="entry name" value="Mopterin_OxRdtase_prok_CS"/>
</dbReference>
<dbReference type="PANTHER" id="PTHR43742">
    <property type="entry name" value="TRIMETHYLAMINE-N-OXIDE REDUCTASE"/>
    <property type="match status" value="1"/>
</dbReference>
<feature type="domain" description="Molybdopterin dinucleotide-binding" evidence="7">
    <location>
        <begin position="16"/>
        <end position="120"/>
    </location>
</feature>
<evidence type="ECO:0000256" key="4">
    <source>
        <dbReference type="ARBA" id="ARBA00023002"/>
    </source>
</evidence>
<dbReference type="GO" id="GO:0043546">
    <property type="term" value="F:molybdopterin cofactor binding"/>
    <property type="evidence" value="ECO:0007669"/>
    <property type="project" value="InterPro"/>
</dbReference>
<comment type="cofactor">
    <cofactor evidence="1">
        <name>Mo-bis(molybdopterin guanine dinucleotide)</name>
        <dbReference type="ChEBI" id="CHEBI:60539"/>
    </cofactor>
</comment>
<dbReference type="PROSITE" id="PS00932">
    <property type="entry name" value="MOLYBDOPTERIN_PROK_3"/>
    <property type="match status" value="1"/>
</dbReference>
<dbReference type="Gene3D" id="2.40.40.20">
    <property type="match status" value="1"/>
</dbReference>
<reference evidence="8" key="1">
    <citation type="journal article" date="2014" name="Front. Microbiol.">
        <title>High frequency of phylogenetically diverse reductive dehalogenase-homologous genes in deep subseafloor sedimentary metagenomes.</title>
        <authorList>
            <person name="Kawai M."/>
            <person name="Futagami T."/>
            <person name="Toyoda A."/>
            <person name="Takaki Y."/>
            <person name="Nishi S."/>
            <person name="Hori S."/>
            <person name="Arai W."/>
            <person name="Tsubouchi T."/>
            <person name="Morono Y."/>
            <person name="Uchiyama I."/>
            <person name="Ito T."/>
            <person name="Fujiyama A."/>
            <person name="Inagaki F."/>
            <person name="Takami H."/>
        </authorList>
    </citation>
    <scope>NUCLEOTIDE SEQUENCE</scope>
    <source>
        <strain evidence="8">Expedition CK06-06</strain>
    </source>
</reference>
<comment type="caution">
    <text evidence="8">The sequence shown here is derived from an EMBL/GenBank/DDBJ whole genome shotgun (WGS) entry which is preliminary data.</text>
</comment>
<evidence type="ECO:0000259" key="7">
    <source>
        <dbReference type="Pfam" id="PF01568"/>
    </source>
</evidence>
<dbReference type="Pfam" id="PF01568">
    <property type="entry name" value="Molydop_binding"/>
    <property type="match status" value="1"/>
</dbReference>
<evidence type="ECO:0000256" key="3">
    <source>
        <dbReference type="ARBA" id="ARBA00022723"/>
    </source>
</evidence>
<keyword evidence="4" id="KW-0560">Oxidoreductase</keyword>
<keyword evidence="3" id="KW-0479">Metal-binding</keyword>
<accession>X0TJS6</accession>
<evidence type="ECO:0000256" key="5">
    <source>
        <dbReference type="ARBA" id="ARBA00023004"/>
    </source>
</evidence>
<dbReference type="InterPro" id="IPR006657">
    <property type="entry name" value="MoPterin_dinucl-bd_dom"/>
</dbReference>
<dbReference type="GO" id="GO:0016491">
    <property type="term" value="F:oxidoreductase activity"/>
    <property type="evidence" value="ECO:0007669"/>
    <property type="project" value="UniProtKB-KW"/>
</dbReference>
<evidence type="ECO:0000256" key="6">
    <source>
        <dbReference type="ARBA" id="ARBA00023014"/>
    </source>
</evidence>
<organism evidence="8">
    <name type="scientific">marine sediment metagenome</name>
    <dbReference type="NCBI Taxonomy" id="412755"/>
    <lineage>
        <taxon>unclassified sequences</taxon>
        <taxon>metagenomes</taxon>
        <taxon>ecological metagenomes</taxon>
    </lineage>
</organism>
<keyword evidence="6" id="KW-0411">Iron-sulfur</keyword>
<dbReference type="EMBL" id="BARS01010460">
    <property type="protein sequence ID" value="GAF93808.1"/>
    <property type="molecule type" value="Genomic_DNA"/>
</dbReference>
<evidence type="ECO:0000313" key="8">
    <source>
        <dbReference type="EMBL" id="GAF93808.1"/>
    </source>
</evidence>
<dbReference type="PANTHER" id="PTHR43742:SF6">
    <property type="entry name" value="OXIDOREDUCTASE YYAE-RELATED"/>
    <property type="match status" value="1"/>
</dbReference>
<name>X0TJS6_9ZZZZ</name>
<dbReference type="SUPFAM" id="SSF50692">
    <property type="entry name" value="ADC-like"/>
    <property type="match status" value="1"/>
</dbReference>
<keyword evidence="5" id="KW-0408">Iron</keyword>